<evidence type="ECO:0000259" key="7">
    <source>
        <dbReference type="PROSITE" id="PS50055"/>
    </source>
</evidence>
<keyword evidence="11" id="KW-1185">Reference proteome</keyword>
<keyword evidence="4" id="KW-0904">Protein phosphatase</keyword>
<evidence type="ECO:0000256" key="3">
    <source>
        <dbReference type="ARBA" id="ARBA00022801"/>
    </source>
</evidence>
<dbReference type="InterPro" id="IPR000242">
    <property type="entry name" value="PTP_cat"/>
</dbReference>
<evidence type="ECO:0000259" key="8">
    <source>
        <dbReference type="PROSITE" id="PS50056"/>
    </source>
</evidence>
<dbReference type="SUPFAM" id="SSF48726">
    <property type="entry name" value="Immunoglobulin"/>
    <property type="match status" value="1"/>
</dbReference>
<keyword evidence="3" id="KW-0378">Hydrolase</keyword>
<evidence type="ECO:0000313" key="11">
    <source>
        <dbReference type="Proteomes" id="UP001164746"/>
    </source>
</evidence>
<evidence type="ECO:0000259" key="9">
    <source>
        <dbReference type="PROSITE" id="PS50835"/>
    </source>
</evidence>
<feature type="domain" description="Tyrosine specific protein phosphatases" evidence="8">
    <location>
        <begin position="385"/>
        <end position="459"/>
    </location>
</feature>
<dbReference type="SUPFAM" id="SSF52799">
    <property type="entry name" value="(Phosphotyrosine protein) phosphatases II"/>
    <property type="match status" value="2"/>
</dbReference>
<dbReference type="InterPro" id="IPR003595">
    <property type="entry name" value="Tyr_Pase_cat"/>
</dbReference>
<dbReference type="Proteomes" id="UP001164746">
    <property type="component" value="Chromosome 5"/>
</dbReference>
<dbReference type="InterPro" id="IPR050348">
    <property type="entry name" value="Protein-Tyr_Phosphatase"/>
</dbReference>
<dbReference type="InterPro" id="IPR003599">
    <property type="entry name" value="Ig_sub"/>
</dbReference>
<keyword evidence="6" id="KW-0812">Transmembrane</keyword>
<dbReference type="Gene3D" id="2.60.40.10">
    <property type="entry name" value="Immunoglobulins"/>
    <property type="match status" value="1"/>
</dbReference>
<dbReference type="CDD" id="cd00047">
    <property type="entry name" value="PTPc"/>
    <property type="match status" value="2"/>
</dbReference>
<comment type="similarity">
    <text evidence="1">Belongs to the protein-tyrosine phosphatase family.</text>
</comment>
<keyword evidence="6" id="KW-0472">Membrane</keyword>
<dbReference type="SMART" id="SM00409">
    <property type="entry name" value="IG"/>
    <property type="match status" value="1"/>
</dbReference>
<proteinExistence type="inferred from homology"/>
<dbReference type="PROSITE" id="PS50056">
    <property type="entry name" value="TYR_PHOSPHATASE_2"/>
    <property type="match status" value="2"/>
</dbReference>
<feature type="domain" description="Tyrosine-protein phosphatase" evidence="7">
    <location>
        <begin position="221"/>
        <end position="468"/>
    </location>
</feature>
<name>A0ABY7E8K9_MYAAR</name>
<sequence length="760" mass="86430">MNTTNTTVQHGDVVTFACEVDSDPPADISILSNNGSTLKNIKGNNMFNYTKNSSCLEDIGSPFYRPNYFQNTTISTRPGNFVVLNFSVFSNPPPTQFTWTNISNSMQLPIHTTTSDRVIINTTADDMSSSLIITRVEPWDFGNYSVEVENEIGSMIETFLIVVEVPSTSPGPPIINVSPDEQTNTNTIGAVIGGSVGAITAVVITAVVVIVFVYRKMKGTANYNNNNLQLLQDTRHESGKMETSFDKVLPTNDDAPMNEEEKNIYGNIQTNDAFGNTFTIKTLRDTIRQLKLDPLPLFKEFYSLQMGLKYDTKHALKKNNVAKNRYRNDRATYGECNVKLDQVEEYADFVVRQITYSMEGTRFERQLIQFHYTSWPDKNVPATALSLVQFWRKVRQSEFVENTPWMVHCSAGVGRTGTFIALDYLFDQGKVDGKLNVPETVNLLREQRISMVQTKEQYLYLHEAITELLSPVGQIFTPENSLRLRSTATEESKLKKEFKVITNSIVSVKTDFEENDSDLKRMPDGLLPENICKSIDQTVIPDDLFRPLISTGNDFINAVYIPTYRDAEKYIVTQYPLQNTVLDFIRLLWDHSIEDVVLLDLHCYWPNNKSPLCIGPFVISLLSVDEGNNCTNRRIDISLAERRQNKQTVVHQFTAWPGYLNLCEPKPLTDFLQTISSDGYSRSGLFAALLSIVDRIKTDKEVAIADTVRVVKHRRQAAITDVEQYQFCHEVVFEYLKGRENQTEEKENQEYVNMTFPKFL</sequence>
<dbReference type="PROSITE" id="PS50835">
    <property type="entry name" value="IG_LIKE"/>
    <property type="match status" value="1"/>
</dbReference>
<dbReference type="InterPro" id="IPR036179">
    <property type="entry name" value="Ig-like_dom_sf"/>
</dbReference>
<organism evidence="10 11">
    <name type="scientific">Mya arenaria</name>
    <name type="common">Soft-shell clam</name>
    <dbReference type="NCBI Taxonomy" id="6604"/>
    <lineage>
        <taxon>Eukaryota</taxon>
        <taxon>Metazoa</taxon>
        <taxon>Spiralia</taxon>
        <taxon>Lophotrochozoa</taxon>
        <taxon>Mollusca</taxon>
        <taxon>Bivalvia</taxon>
        <taxon>Autobranchia</taxon>
        <taxon>Heteroconchia</taxon>
        <taxon>Euheterodonta</taxon>
        <taxon>Imparidentia</taxon>
        <taxon>Neoheterodontei</taxon>
        <taxon>Myida</taxon>
        <taxon>Myoidea</taxon>
        <taxon>Myidae</taxon>
        <taxon>Mya</taxon>
    </lineage>
</organism>
<dbReference type="InterPro" id="IPR007110">
    <property type="entry name" value="Ig-like_dom"/>
</dbReference>
<dbReference type="EC" id="3.1.3.48" evidence="2"/>
<dbReference type="EMBL" id="CP111016">
    <property type="protein sequence ID" value="WAR06313.1"/>
    <property type="molecule type" value="Genomic_DNA"/>
</dbReference>
<comment type="catalytic activity">
    <reaction evidence="5">
        <text>O-phospho-L-tyrosyl-[protein] + H2O = L-tyrosyl-[protein] + phosphate</text>
        <dbReference type="Rhea" id="RHEA:10684"/>
        <dbReference type="Rhea" id="RHEA-COMP:10136"/>
        <dbReference type="Rhea" id="RHEA-COMP:20101"/>
        <dbReference type="ChEBI" id="CHEBI:15377"/>
        <dbReference type="ChEBI" id="CHEBI:43474"/>
        <dbReference type="ChEBI" id="CHEBI:46858"/>
        <dbReference type="ChEBI" id="CHEBI:61978"/>
        <dbReference type="EC" id="3.1.3.48"/>
    </reaction>
</comment>
<dbReference type="PANTHER" id="PTHR19134:SF562">
    <property type="entry name" value="PROTEIN-TYROSINE-PHOSPHATASE"/>
    <property type="match status" value="1"/>
</dbReference>
<dbReference type="PROSITE" id="PS50055">
    <property type="entry name" value="TYR_PHOSPHATASE_PTP"/>
    <property type="match status" value="2"/>
</dbReference>
<gene>
    <name evidence="10" type="ORF">MAR_021682</name>
</gene>
<evidence type="ECO:0000313" key="10">
    <source>
        <dbReference type="EMBL" id="WAR06313.1"/>
    </source>
</evidence>
<feature type="domain" description="Tyrosine specific protein phosphatases" evidence="8">
    <location>
        <begin position="677"/>
        <end position="726"/>
    </location>
</feature>
<evidence type="ECO:0000256" key="1">
    <source>
        <dbReference type="ARBA" id="ARBA00009580"/>
    </source>
</evidence>
<dbReference type="PANTHER" id="PTHR19134">
    <property type="entry name" value="RECEPTOR-TYPE TYROSINE-PROTEIN PHOSPHATASE"/>
    <property type="match status" value="1"/>
</dbReference>
<dbReference type="PROSITE" id="PS00383">
    <property type="entry name" value="TYR_PHOSPHATASE_1"/>
    <property type="match status" value="1"/>
</dbReference>
<evidence type="ECO:0000256" key="6">
    <source>
        <dbReference type="SAM" id="Phobius"/>
    </source>
</evidence>
<dbReference type="SMART" id="SM00194">
    <property type="entry name" value="PTPc"/>
    <property type="match status" value="2"/>
</dbReference>
<dbReference type="InterPro" id="IPR016130">
    <property type="entry name" value="Tyr_Pase_AS"/>
</dbReference>
<accession>A0ABY7E8K9</accession>
<evidence type="ECO:0000256" key="5">
    <source>
        <dbReference type="ARBA" id="ARBA00051722"/>
    </source>
</evidence>
<feature type="domain" description="Tyrosine-protein phosphatase" evidence="7">
    <location>
        <begin position="494"/>
        <end position="735"/>
    </location>
</feature>
<dbReference type="Gene3D" id="3.90.190.10">
    <property type="entry name" value="Protein tyrosine phosphatase superfamily"/>
    <property type="match status" value="2"/>
</dbReference>
<feature type="domain" description="Ig-like" evidence="9">
    <location>
        <begin position="66"/>
        <end position="162"/>
    </location>
</feature>
<protein>
    <recommendedName>
        <fullName evidence="2">protein-tyrosine-phosphatase</fullName>
        <ecNumber evidence="2">3.1.3.48</ecNumber>
    </recommendedName>
</protein>
<evidence type="ECO:0000256" key="4">
    <source>
        <dbReference type="ARBA" id="ARBA00022912"/>
    </source>
</evidence>
<dbReference type="PRINTS" id="PR00700">
    <property type="entry name" value="PRTYPHPHTASE"/>
</dbReference>
<evidence type="ECO:0000256" key="2">
    <source>
        <dbReference type="ARBA" id="ARBA00013064"/>
    </source>
</evidence>
<dbReference type="InterPro" id="IPR029021">
    <property type="entry name" value="Prot-tyrosine_phosphatase-like"/>
</dbReference>
<dbReference type="InterPro" id="IPR013783">
    <property type="entry name" value="Ig-like_fold"/>
</dbReference>
<reference evidence="10" key="1">
    <citation type="submission" date="2022-11" db="EMBL/GenBank/DDBJ databases">
        <title>Centuries of genome instability and evolution in soft-shell clam transmissible cancer (bioRxiv).</title>
        <authorList>
            <person name="Hart S.F.M."/>
            <person name="Yonemitsu M.A."/>
            <person name="Giersch R.M."/>
            <person name="Beal B.F."/>
            <person name="Arriagada G."/>
            <person name="Davis B.W."/>
            <person name="Ostrander E.A."/>
            <person name="Goff S.P."/>
            <person name="Metzger M.J."/>
        </authorList>
    </citation>
    <scope>NUCLEOTIDE SEQUENCE</scope>
    <source>
        <strain evidence="10">MELC-2E11</strain>
        <tissue evidence="10">Siphon/mantle</tissue>
    </source>
</reference>
<dbReference type="Pfam" id="PF00102">
    <property type="entry name" value="Y_phosphatase"/>
    <property type="match status" value="2"/>
</dbReference>
<keyword evidence="6" id="KW-1133">Transmembrane helix</keyword>
<feature type="transmembrane region" description="Helical" evidence="6">
    <location>
        <begin position="188"/>
        <end position="214"/>
    </location>
</feature>
<dbReference type="SMART" id="SM00404">
    <property type="entry name" value="PTPc_motif"/>
    <property type="match status" value="2"/>
</dbReference>
<dbReference type="InterPro" id="IPR000387">
    <property type="entry name" value="Tyr_Pase_dom"/>
</dbReference>